<keyword evidence="7" id="KW-0998">Cell outer membrane</keyword>
<keyword evidence="4" id="KW-1134">Transmembrane beta strand</keyword>
<dbReference type="SUPFAM" id="SSF56954">
    <property type="entry name" value="Outer membrane efflux proteins (OEP)"/>
    <property type="match status" value="1"/>
</dbReference>
<evidence type="ECO:0000256" key="4">
    <source>
        <dbReference type="ARBA" id="ARBA00022452"/>
    </source>
</evidence>
<dbReference type="PANTHER" id="PTHR30026">
    <property type="entry name" value="OUTER MEMBRANE PROTEIN TOLC"/>
    <property type="match status" value="1"/>
</dbReference>
<keyword evidence="5" id="KW-0812">Transmembrane</keyword>
<feature type="coiled-coil region" evidence="8">
    <location>
        <begin position="399"/>
        <end position="451"/>
    </location>
</feature>
<keyword evidence="11" id="KW-1185">Reference proteome</keyword>
<comment type="subcellular location">
    <subcellularLocation>
        <location evidence="1">Cell outer membrane</location>
    </subcellularLocation>
</comment>
<sequence>MKRVAMMSAVNRLFQRPKWLAGLLLVSAAYAQPTQSVGPNSNRFSLRQAIDIALQNNLQVKQGQLQVQNSDLQYYQAKMNRIPTLNAFGSQAFSSGRNINPTTNTFVERAVSSNNYQLSSSVTLFNGFAIQNNIKQTDLFLQSTEESLKATQNNVALTVVQNYLNVLNNEDQLEIARRQVEATRGQVERTQRLVNAGTVAEATLYDIRAQLANDQLAVVNAQNNLDLAKLALLQTMNLPGTGSPGAIGVERIQFDDPAVAPYTASPQQIYETATGIMPEIKAAELRVKSDAVGIDVARASLYPTLSLNGNLSTLYSSVGLQRLVTDGTLIRQAVPNLFVDINGVQQQVFQTQQAGTFVPYSYGEQIRNNLNRSVSLNLRIPIFNNMQARNRVTSATITKQNSEIAAENARLQLRQQIEQAYTNMLASANRYQATQVQVASLEQAFRAAESRLNAGALNSVDYNIAKTNLDRARANLVQAKYDYIFRTKILDFYQNKPLSF</sequence>
<dbReference type="EMBL" id="BAABHB010000007">
    <property type="protein sequence ID" value="GAA4410433.1"/>
    <property type="molecule type" value="Genomic_DNA"/>
</dbReference>
<dbReference type="InterPro" id="IPR003423">
    <property type="entry name" value="OMP_efflux"/>
</dbReference>
<dbReference type="InterPro" id="IPR051906">
    <property type="entry name" value="TolC-like"/>
</dbReference>
<name>A0ABP8KLW7_9BACT</name>
<protein>
    <submittedName>
        <fullName evidence="10">TolC family protein</fullName>
    </submittedName>
</protein>
<evidence type="ECO:0000256" key="2">
    <source>
        <dbReference type="ARBA" id="ARBA00007613"/>
    </source>
</evidence>
<evidence type="ECO:0000256" key="7">
    <source>
        <dbReference type="ARBA" id="ARBA00023237"/>
    </source>
</evidence>
<dbReference type="Proteomes" id="UP001500936">
    <property type="component" value="Unassembled WGS sequence"/>
</dbReference>
<keyword evidence="6" id="KW-0472">Membrane</keyword>
<keyword evidence="3" id="KW-0813">Transport</keyword>
<evidence type="ECO:0000256" key="1">
    <source>
        <dbReference type="ARBA" id="ARBA00004442"/>
    </source>
</evidence>
<evidence type="ECO:0000256" key="3">
    <source>
        <dbReference type="ARBA" id="ARBA00022448"/>
    </source>
</evidence>
<dbReference type="PANTHER" id="PTHR30026:SF20">
    <property type="entry name" value="OUTER MEMBRANE PROTEIN TOLC"/>
    <property type="match status" value="1"/>
</dbReference>
<feature type="signal peptide" evidence="9">
    <location>
        <begin position="1"/>
        <end position="31"/>
    </location>
</feature>
<keyword evidence="8" id="KW-0175">Coiled coil</keyword>
<feature type="chain" id="PRO_5047162232" evidence="9">
    <location>
        <begin position="32"/>
        <end position="500"/>
    </location>
</feature>
<comment type="similarity">
    <text evidence="2">Belongs to the outer membrane factor (OMF) (TC 1.B.17) family.</text>
</comment>
<evidence type="ECO:0000313" key="10">
    <source>
        <dbReference type="EMBL" id="GAA4410433.1"/>
    </source>
</evidence>
<evidence type="ECO:0000256" key="6">
    <source>
        <dbReference type="ARBA" id="ARBA00023136"/>
    </source>
</evidence>
<dbReference type="Gene3D" id="1.20.1600.10">
    <property type="entry name" value="Outer membrane efflux proteins (OEP)"/>
    <property type="match status" value="1"/>
</dbReference>
<evidence type="ECO:0000256" key="8">
    <source>
        <dbReference type="SAM" id="Coils"/>
    </source>
</evidence>
<dbReference type="RefSeq" id="WP_345269167.1">
    <property type="nucleotide sequence ID" value="NZ_BAABHB010000007.1"/>
</dbReference>
<accession>A0ABP8KLW7</accession>
<evidence type="ECO:0000313" key="11">
    <source>
        <dbReference type="Proteomes" id="UP001500936"/>
    </source>
</evidence>
<comment type="caution">
    <text evidence="10">The sequence shown here is derived from an EMBL/GenBank/DDBJ whole genome shotgun (WGS) entry which is preliminary data.</text>
</comment>
<dbReference type="Pfam" id="PF02321">
    <property type="entry name" value="OEP"/>
    <property type="match status" value="2"/>
</dbReference>
<evidence type="ECO:0000256" key="5">
    <source>
        <dbReference type="ARBA" id="ARBA00022692"/>
    </source>
</evidence>
<organism evidence="10 11">
    <name type="scientific">Nibrella viscosa</name>
    <dbReference type="NCBI Taxonomy" id="1084524"/>
    <lineage>
        <taxon>Bacteria</taxon>
        <taxon>Pseudomonadati</taxon>
        <taxon>Bacteroidota</taxon>
        <taxon>Cytophagia</taxon>
        <taxon>Cytophagales</taxon>
        <taxon>Spirosomataceae</taxon>
        <taxon>Nibrella</taxon>
    </lineage>
</organism>
<keyword evidence="9" id="KW-0732">Signal</keyword>
<reference evidence="11" key="1">
    <citation type="journal article" date="2019" name="Int. J. Syst. Evol. Microbiol.">
        <title>The Global Catalogue of Microorganisms (GCM) 10K type strain sequencing project: providing services to taxonomists for standard genome sequencing and annotation.</title>
        <authorList>
            <consortium name="The Broad Institute Genomics Platform"/>
            <consortium name="The Broad Institute Genome Sequencing Center for Infectious Disease"/>
            <person name="Wu L."/>
            <person name="Ma J."/>
        </authorList>
    </citation>
    <scope>NUCLEOTIDE SEQUENCE [LARGE SCALE GENOMIC DNA]</scope>
    <source>
        <strain evidence="11">JCM 17925</strain>
    </source>
</reference>
<evidence type="ECO:0000256" key="9">
    <source>
        <dbReference type="SAM" id="SignalP"/>
    </source>
</evidence>
<gene>
    <name evidence="10" type="ORF">GCM10023187_35040</name>
</gene>
<proteinExistence type="inferred from homology"/>